<reference evidence="2 3" key="1">
    <citation type="submission" date="2021-06" db="EMBL/GenBank/DDBJ databases">
        <authorList>
            <person name="Palmer J.M."/>
        </authorList>
    </citation>
    <scope>NUCLEOTIDE SEQUENCE [LARGE SCALE GENOMIC DNA]</scope>
    <source>
        <strain evidence="3">if_2019</strain>
        <tissue evidence="2">Muscle</tissue>
    </source>
</reference>
<feature type="signal peptide" evidence="1">
    <location>
        <begin position="1"/>
        <end position="16"/>
    </location>
</feature>
<evidence type="ECO:0000256" key="1">
    <source>
        <dbReference type="SAM" id="SignalP"/>
    </source>
</evidence>
<dbReference type="Proteomes" id="UP001482620">
    <property type="component" value="Unassembled WGS sequence"/>
</dbReference>
<organism evidence="2 3">
    <name type="scientific">Ilyodon furcidens</name>
    <name type="common">goldbreast splitfin</name>
    <dbReference type="NCBI Taxonomy" id="33524"/>
    <lineage>
        <taxon>Eukaryota</taxon>
        <taxon>Metazoa</taxon>
        <taxon>Chordata</taxon>
        <taxon>Craniata</taxon>
        <taxon>Vertebrata</taxon>
        <taxon>Euteleostomi</taxon>
        <taxon>Actinopterygii</taxon>
        <taxon>Neopterygii</taxon>
        <taxon>Teleostei</taxon>
        <taxon>Neoteleostei</taxon>
        <taxon>Acanthomorphata</taxon>
        <taxon>Ovalentaria</taxon>
        <taxon>Atherinomorphae</taxon>
        <taxon>Cyprinodontiformes</taxon>
        <taxon>Goodeidae</taxon>
        <taxon>Ilyodon</taxon>
    </lineage>
</organism>
<accession>A0ABV0V610</accession>
<name>A0ABV0V610_9TELE</name>
<proteinExistence type="predicted"/>
<evidence type="ECO:0000313" key="3">
    <source>
        <dbReference type="Proteomes" id="UP001482620"/>
    </source>
</evidence>
<protein>
    <submittedName>
        <fullName evidence="2">Uncharacterized protein</fullName>
    </submittedName>
</protein>
<evidence type="ECO:0000313" key="2">
    <source>
        <dbReference type="EMBL" id="MEQ2252790.1"/>
    </source>
</evidence>
<comment type="caution">
    <text evidence="2">The sequence shown here is derived from an EMBL/GenBank/DDBJ whole genome shotgun (WGS) entry which is preliminary data.</text>
</comment>
<dbReference type="EMBL" id="JAHRIQ010095797">
    <property type="protein sequence ID" value="MEQ2252790.1"/>
    <property type="molecule type" value="Genomic_DNA"/>
</dbReference>
<gene>
    <name evidence="2" type="ORF">ILYODFUR_025451</name>
</gene>
<feature type="chain" id="PRO_5045806878" evidence="1">
    <location>
        <begin position="17"/>
        <end position="144"/>
    </location>
</feature>
<keyword evidence="1" id="KW-0732">Signal</keyword>
<sequence length="144" mass="15713">MTLFPLAVYLLCSCLATETTLLTFPPVPPNSLTMLVVVKPLLSQVTAAENTMTCKSIYTLNIFASCHVTNTNIDQPKKVYICEMEGKCYSLQLYSASVTLIPLNKIQCNQLGPFLSTAAHLCAIKVFFEGLTGLLENISKQTAS</sequence>
<keyword evidence="3" id="KW-1185">Reference proteome</keyword>